<sequence>MKHVLNGEEEHESWATVKVLNDSRPVIYKISESLVNTCLPSGYPYRRVHKTQFHIEFSFSQQTVNQSVISHGTKTYCNVNEGYLRYTQFRALQHFSSATLFVLSTQSLLHAAGLRPTPPQATTTSWIRKDGMQHVGKLMCSKLGEKMDFEPIIVKIQFKMY</sequence>
<dbReference type="AlphaFoldDB" id="A0AAU9LD77"/>
<dbReference type="GO" id="GO:0010224">
    <property type="term" value="P:response to UV-B"/>
    <property type="evidence" value="ECO:0007669"/>
    <property type="project" value="TreeGrafter"/>
</dbReference>
<name>A0AAU9LD77_9ASTR</name>
<dbReference type="InterPro" id="IPR006968">
    <property type="entry name" value="RUS_fam"/>
</dbReference>
<organism evidence="3 4">
    <name type="scientific">Lactuca virosa</name>
    <dbReference type="NCBI Taxonomy" id="75947"/>
    <lineage>
        <taxon>Eukaryota</taxon>
        <taxon>Viridiplantae</taxon>
        <taxon>Streptophyta</taxon>
        <taxon>Embryophyta</taxon>
        <taxon>Tracheophyta</taxon>
        <taxon>Spermatophyta</taxon>
        <taxon>Magnoliopsida</taxon>
        <taxon>eudicotyledons</taxon>
        <taxon>Gunneridae</taxon>
        <taxon>Pentapetalae</taxon>
        <taxon>asterids</taxon>
        <taxon>campanulids</taxon>
        <taxon>Asterales</taxon>
        <taxon>Asteraceae</taxon>
        <taxon>Cichorioideae</taxon>
        <taxon>Cichorieae</taxon>
        <taxon>Lactucinae</taxon>
        <taxon>Lactuca</taxon>
    </lineage>
</organism>
<dbReference type="Proteomes" id="UP001157418">
    <property type="component" value="Unassembled WGS sequence"/>
</dbReference>
<evidence type="ECO:0000256" key="1">
    <source>
        <dbReference type="ARBA" id="ARBA00007558"/>
    </source>
</evidence>
<dbReference type="Pfam" id="PF04884">
    <property type="entry name" value="UVB_sens_prot"/>
    <property type="match status" value="1"/>
</dbReference>
<proteinExistence type="inferred from homology"/>
<evidence type="ECO:0000313" key="3">
    <source>
        <dbReference type="EMBL" id="CAH1412257.1"/>
    </source>
</evidence>
<dbReference type="PANTHER" id="PTHR12770:SF30">
    <property type="entry name" value="ROOT UVB SENSITIVE FAMILY"/>
    <property type="match status" value="1"/>
</dbReference>
<evidence type="ECO:0000313" key="4">
    <source>
        <dbReference type="Proteomes" id="UP001157418"/>
    </source>
</evidence>
<comment type="caution">
    <text evidence="3">The sequence shown here is derived from an EMBL/GenBank/DDBJ whole genome shotgun (WGS) entry which is preliminary data.</text>
</comment>
<dbReference type="GO" id="GO:0009941">
    <property type="term" value="C:chloroplast envelope"/>
    <property type="evidence" value="ECO:0007669"/>
    <property type="project" value="TreeGrafter"/>
</dbReference>
<dbReference type="EMBL" id="CAKMRJ010000001">
    <property type="protein sequence ID" value="CAH1412257.1"/>
    <property type="molecule type" value="Genomic_DNA"/>
</dbReference>
<gene>
    <name evidence="3" type="ORF">LVIROSA_LOCUS286</name>
</gene>
<feature type="domain" description="Protein root UVB sensitive/RUS" evidence="2">
    <location>
        <begin position="79"/>
        <end position="151"/>
    </location>
</feature>
<evidence type="ECO:0000259" key="2">
    <source>
        <dbReference type="Pfam" id="PF04884"/>
    </source>
</evidence>
<protein>
    <recommendedName>
        <fullName evidence="2">Protein root UVB sensitive/RUS domain-containing protein</fullName>
    </recommendedName>
</protein>
<accession>A0AAU9LD77</accession>
<keyword evidence="4" id="KW-1185">Reference proteome</keyword>
<dbReference type="InterPro" id="IPR054549">
    <property type="entry name" value="UVB_sens_RUS_dom"/>
</dbReference>
<dbReference type="GO" id="GO:0009926">
    <property type="term" value="P:auxin polar transport"/>
    <property type="evidence" value="ECO:0007669"/>
    <property type="project" value="TreeGrafter"/>
</dbReference>
<dbReference type="PANTHER" id="PTHR12770">
    <property type="entry name" value="RUS1 FAMILY PROTEIN C16ORF58"/>
    <property type="match status" value="1"/>
</dbReference>
<comment type="similarity">
    <text evidence="1">Belongs to the RUS1 family.</text>
</comment>
<reference evidence="3 4" key="1">
    <citation type="submission" date="2022-01" db="EMBL/GenBank/DDBJ databases">
        <authorList>
            <person name="Xiong W."/>
            <person name="Schranz E."/>
        </authorList>
    </citation>
    <scope>NUCLEOTIDE SEQUENCE [LARGE SCALE GENOMIC DNA]</scope>
</reference>